<dbReference type="KEGG" id="cchl:FPL14_02730"/>
<keyword evidence="1" id="KW-0472">Membrane</keyword>
<gene>
    <name evidence="2" type="ORF">FPL14_02730</name>
</gene>
<feature type="transmembrane region" description="Helical" evidence="1">
    <location>
        <begin position="6"/>
        <end position="26"/>
    </location>
</feature>
<proteinExistence type="predicted"/>
<dbReference type="RefSeq" id="WP_182301588.1">
    <property type="nucleotide sequence ID" value="NZ_CP041969.1"/>
</dbReference>
<name>A0A7G5BTF0_9BACL</name>
<dbReference type="Proteomes" id="UP000515679">
    <property type="component" value="Chromosome"/>
</dbReference>
<sequence length="62" mass="6926">MTAEQWETFFCLFGVAIVFFIAANILNRFNVGSVERLTIGTVVFFVGSIVYLVAGLLGFRLF</sequence>
<accession>A0A7G5BTF0</accession>
<feature type="transmembrane region" description="Helical" evidence="1">
    <location>
        <begin position="38"/>
        <end position="59"/>
    </location>
</feature>
<dbReference type="AlphaFoldDB" id="A0A7G5BTF0"/>
<evidence type="ECO:0000256" key="1">
    <source>
        <dbReference type="SAM" id="Phobius"/>
    </source>
</evidence>
<organism evidence="2 3">
    <name type="scientific">Cohnella cholangitidis</name>
    <dbReference type="NCBI Taxonomy" id="2598458"/>
    <lineage>
        <taxon>Bacteria</taxon>
        <taxon>Bacillati</taxon>
        <taxon>Bacillota</taxon>
        <taxon>Bacilli</taxon>
        <taxon>Bacillales</taxon>
        <taxon>Paenibacillaceae</taxon>
        <taxon>Cohnella</taxon>
    </lineage>
</organism>
<keyword evidence="3" id="KW-1185">Reference proteome</keyword>
<keyword evidence="1" id="KW-0812">Transmembrane</keyword>
<keyword evidence="1" id="KW-1133">Transmembrane helix</keyword>
<evidence type="ECO:0000313" key="2">
    <source>
        <dbReference type="EMBL" id="QMV40234.1"/>
    </source>
</evidence>
<evidence type="ECO:0000313" key="3">
    <source>
        <dbReference type="Proteomes" id="UP000515679"/>
    </source>
</evidence>
<reference evidence="2 3" key="1">
    <citation type="submission" date="2019-07" db="EMBL/GenBank/DDBJ databases">
        <authorList>
            <person name="Kim J.K."/>
            <person name="Cheong H.-M."/>
            <person name="Choi Y."/>
            <person name="Hwang K.J."/>
            <person name="Lee S."/>
            <person name="Choi C."/>
        </authorList>
    </citation>
    <scope>NUCLEOTIDE SEQUENCE [LARGE SCALE GENOMIC DNA]</scope>
    <source>
        <strain evidence="2 3">KS 22</strain>
    </source>
</reference>
<dbReference type="EMBL" id="CP041969">
    <property type="protein sequence ID" value="QMV40234.1"/>
    <property type="molecule type" value="Genomic_DNA"/>
</dbReference>
<protein>
    <submittedName>
        <fullName evidence="2">Uncharacterized protein</fullName>
    </submittedName>
</protein>